<keyword evidence="1" id="KW-0732">Signal</keyword>
<evidence type="ECO:0000313" key="2">
    <source>
        <dbReference type="EMBL" id="CAD8124877.1"/>
    </source>
</evidence>
<dbReference type="Proteomes" id="UP000692954">
    <property type="component" value="Unassembled WGS sequence"/>
</dbReference>
<organism evidence="2 3">
    <name type="scientific">Paramecium sonneborni</name>
    <dbReference type="NCBI Taxonomy" id="65129"/>
    <lineage>
        <taxon>Eukaryota</taxon>
        <taxon>Sar</taxon>
        <taxon>Alveolata</taxon>
        <taxon>Ciliophora</taxon>
        <taxon>Intramacronucleata</taxon>
        <taxon>Oligohymenophorea</taxon>
        <taxon>Peniculida</taxon>
        <taxon>Parameciidae</taxon>
        <taxon>Paramecium</taxon>
    </lineage>
</organism>
<evidence type="ECO:0008006" key="4">
    <source>
        <dbReference type="Google" id="ProtNLM"/>
    </source>
</evidence>
<proteinExistence type="predicted"/>
<accession>A0A8S1RAW5</accession>
<feature type="signal peptide" evidence="1">
    <location>
        <begin position="1"/>
        <end position="18"/>
    </location>
</feature>
<protein>
    <recommendedName>
        <fullName evidence="4">Secreted protein</fullName>
    </recommendedName>
</protein>
<keyword evidence="3" id="KW-1185">Reference proteome</keyword>
<evidence type="ECO:0000256" key="1">
    <source>
        <dbReference type="SAM" id="SignalP"/>
    </source>
</evidence>
<sequence length="64" mass="7659">MKFILILCRVTVVQQIQGSSYYKRINDIQRTQTWFHRIRNKLTKKTSISVCILCQNTMNKNKIL</sequence>
<dbReference type="AlphaFoldDB" id="A0A8S1RAW5"/>
<gene>
    <name evidence="2" type="ORF">PSON_ATCC_30995.1.T1540088</name>
</gene>
<comment type="caution">
    <text evidence="2">The sequence shown here is derived from an EMBL/GenBank/DDBJ whole genome shotgun (WGS) entry which is preliminary data.</text>
</comment>
<feature type="chain" id="PRO_5035870725" description="Secreted protein" evidence="1">
    <location>
        <begin position="19"/>
        <end position="64"/>
    </location>
</feature>
<evidence type="ECO:0000313" key="3">
    <source>
        <dbReference type="Proteomes" id="UP000692954"/>
    </source>
</evidence>
<dbReference type="EMBL" id="CAJJDN010000154">
    <property type="protein sequence ID" value="CAD8124877.1"/>
    <property type="molecule type" value="Genomic_DNA"/>
</dbReference>
<reference evidence="2" key="1">
    <citation type="submission" date="2021-01" db="EMBL/GenBank/DDBJ databases">
        <authorList>
            <consortium name="Genoscope - CEA"/>
            <person name="William W."/>
        </authorList>
    </citation>
    <scope>NUCLEOTIDE SEQUENCE</scope>
</reference>
<name>A0A8S1RAW5_9CILI</name>